<feature type="domain" description="D-glucuronyl C5-epimerase C-terminal" evidence="15">
    <location>
        <begin position="423"/>
        <end position="610"/>
    </location>
</feature>
<proteinExistence type="inferred from homology"/>
<keyword evidence="11" id="KW-0413">Isomerase</keyword>
<evidence type="ECO:0000259" key="15">
    <source>
        <dbReference type="Pfam" id="PF06662"/>
    </source>
</evidence>
<evidence type="ECO:0000256" key="12">
    <source>
        <dbReference type="ARBA" id="ARBA00037847"/>
    </source>
</evidence>
<evidence type="ECO:0000259" key="16">
    <source>
        <dbReference type="Pfam" id="PF21174"/>
    </source>
</evidence>
<name>A0A8J2RKN2_9NEOP</name>
<dbReference type="Proteomes" id="UP000789524">
    <property type="component" value="Unassembled WGS sequence"/>
</dbReference>
<dbReference type="PANTHER" id="PTHR13174">
    <property type="entry name" value="D-GLUCURONYL C5-EPIMERASE"/>
    <property type="match status" value="1"/>
</dbReference>
<evidence type="ECO:0000256" key="5">
    <source>
        <dbReference type="ARBA" id="ARBA00005584"/>
    </source>
</evidence>
<dbReference type="GO" id="GO:0015012">
    <property type="term" value="P:heparan sulfate proteoglycan biosynthetic process"/>
    <property type="evidence" value="ECO:0007669"/>
    <property type="project" value="InterPro"/>
</dbReference>
<dbReference type="InterPro" id="IPR059154">
    <property type="entry name" value="Glce_b_sandwich"/>
</dbReference>
<dbReference type="SUPFAM" id="SSF81853">
    <property type="entry name" value="Family 10 polysaccharide lyase"/>
    <property type="match status" value="1"/>
</dbReference>
<organism evidence="17 18">
    <name type="scientific">Danaus chrysippus</name>
    <name type="common">African queen</name>
    <dbReference type="NCBI Taxonomy" id="151541"/>
    <lineage>
        <taxon>Eukaryota</taxon>
        <taxon>Metazoa</taxon>
        <taxon>Ecdysozoa</taxon>
        <taxon>Arthropoda</taxon>
        <taxon>Hexapoda</taxon>
        <taxon>Insecta</taxon>
        <taxon>Pterygota</taxon>
        <taxon>Neoptera</taxon>
        <taxon>Endopterygota</taxon>
        <taxon>Lepidoptera</taxon>
        <taxon>Glossata</taxon>
        <taxon>Ditrysia</taxon>
        <taxon>Papilionoidea</taxon>
        <taxon>Nymphalidae</taxon>
        <taxon>Danainae</taxon>
        <taxon>Danaini</taxon>
        <taxon>Danaina</taxon>
        <taxon>Danaus</taxon>
        <taxon>Anosia</taxon>
    </lineage>
</organism>
<dbReference type="GO" id="GO:0030210">
    <property type="term" value="P:heparin proteoglycan biosynthetic process"/>
    <property type="evidence" value="ECO:0007669"/>
    <property type="project" value="UniProtKB-UniPathway"/>
</dbReference>
<comment type="pathway">
    <text evidence="3">Glycan metabolism; heparin biosynthesis.</text>
</comment>
<gene>
    <name evidence="17" type="ORF">DCHRY22_LOCUS16202</name>
</gene>
<evidence type="ECO:0000256" key="4">
    <source>
        <dbReference type="ARBA" id="ARBA00005093"/>
    </source>
</evidence>
<dbReference type="UniPathway" id="UPA00862"/>
<comment type="catalytic activity">
    <reaction evidence="1">
        <text>[heparosan-N-sulfate](n) = [heparan-N-sulfate](n)</text>
        <dbReference type="Rhea" id="RHEA:20197"/>
        <dbReference type="Rhea" id="RHEA-COMP:9556"/>
        <dbReference type="Rhea" id="RHEA-COMP:9557"/>
        <dbReference type="ChEBI" id="CHEBI:58041"/>
        <dbReference type="ChEBI" id="CHEBI:58287"/>
        <dbReference type="EC" id="5.1.3.17"/>
    </reaction>
</comment>
<dbReference type="GO" id="GO:0047464">
    <property type="term" value="F:heparosan-N-sulfate-glucuronate 5-epimerase activity"/>
    <property type="evidence" value="ECO:0007669"/>
    <property type="project" value="UniProtKB-EC"/>
</dbReference>
<protein>
    <recommendedName>
        <fullName evidence="6">heparosan-N-sulfate-glucuronate 5-epimerase</fullName>
        <ecNumber evidence="6">5.1.3.17</ecNumber>
    </recommendedName>
</protein>
<evidence type="ECO:0000256" key="2">
    <source>
        <dbReference type="ARBA" id="ARBA00004606"/>
    </source>
</evidence>
<keyword evidence="18" id="KW-1185">Reference proteome</keyword>
<evidence type="ECO:0000256" key="6">
    <source>
        <dbReference type="ARBA" id="ARBA00012087"/>
    </source>
</evidence>
<dbReference type="GO" id="GO:0005794">
    <property type="term" value="C:Golgi apparatus"/>
    <property type="evidence" value="ECO:0007669"/>
    <property type="project" value="TreeGrafter"/>
</dbReference>
<keyword evidence="8" id="KW-0735">Signal-anchor</keyword>
<comment type="caution">
    <text evidence="17">The sequence shown here is derived from an EMBL/GenBank/DDBJ whole genome shotgun (WGS) entry which is preliminary data.</text>
</comment>
<keyword evidence="9 14" id="KW-1133">Transmembrane helix</keyword>
<comment type="pathway">
    <text evidence="4">Glycan metabolism; heparan sulfate biosynthesis.</text>
</comment>
<evidence type="ECO:0000256" key="1">
    <source>
        <dbReference type="ARBA" id="ARBA00000434"/>
    </source>
</evidence>
<dbReference type="EMBL" id="CAKASE010000083">
    <property type="protein sequence ID" value="CAG9585875.1"/>
    <property type="molecule type" value="Genomic_DNA"/>
</dbReference>
<dbReference type="EC" id="5.1.3.17" evidence="6"/>
<evidence type="ECO:0000256" key="7">
    <source>
        <dbReference type="ARBA" id="ARBA00022692"/>
    </source>
</evidence>
<evidence type="ECO:0000256" key="9">
    <source>
        <dbReference type="ARBA" id="ARBA00022989"/>
    </source>
</evidence>
<dbReference type="AlphaFoldDB" id="A0A8J2RKN2"/>
<feature type="transmembrane region" description="Helical" evidence="14">
    <location>
        <begin position="74"/>
        <end position="91"/>
    </location>
</feature>
<dbReference type="OrthoDB" id="5914444at2759"/>
<dbReference type="InterPro" id="IPR039721">
    <property type="entry name" value="C5-epimerase"/>
</dbReference>
<evidence type="ECO:0000256" key="10">
    <source>
        <dbReference type="ARBA" id="ARBA00023136"/>
    </source>
</evidence>
<evidence type="ECO:0000256" key="13">
    <source>
        <dbReference type="SAM" id="MobiDB-lite"/>
    </source>
</evidence>
<evidence type="ECO:0000313" key="18">
    <source>
        <dbReference type="Proteomes" id="UP000789524"/>
    </source>
</evidence>
<accession>A0A8J2RKN2</accession>
<feature type="domain" description="D-glucuronyl C5-epimerase beta-sandwich" evidence="16">
    <location>
        <begin position="272"/>
        <end position="391"/>
    </location>
</feature>
<evidence type="ECO:0000313" key="17">
    <source>
        <dbReference type="EMBL" id="CAG9585875.1"/>
    </source>
</evidence>
<keyword evidence="10 14" id="KW-0472">Membrane</keyword>
<comment type="subcellular location">
    <subcellularLocation>
        <location evidence="12">Endomembrane system</location>
        <topology evidence="12">Single-pass membrane protein</topology>
    </subcellularLocation>
    <subcellularLocation>
        <location evidence="2">Membrane</location>
        <topology evidence="2">Single-pass type II membrane protein</topology>
    </subcellularLocation>
</comment>
<reference evidence="17" key="1">
    <citation type="submission" date="2021-09" db="EMBL/GenBank/DDBJ databases">
        <authorList>
            <person name="Martin H S."/>
        </authorList>
    </citation>
    <scope>NUCLEOTIDE SEQUENCE</scope>
</reference>
<evidence type="ECO:0000256" key="11">
    <source>
        <dbReference type="ARBA" id="ARBA00023235"/>
    </source>
</evidence>
<comment type="similarity">
    <text evidence="5">Belongs to the D-glucuronyl C5-epimerase family.</text>
</comment>
<dbReference type="InterPro" id="IPR010598">
    <property type="entry name" value="C5-epim_C"/>
</dbReference>
<dbReference type="PANTHER" id="PTHR13174:SF3">
    <property type="entry name" value="D-GLUCURONYL C5-EPIMERASE"/>
    <property type="match status" value="1"/>
</dbReference>
<evidence type="ECO:0000256" key="8">
    <source>
        <dbReference type="ARBA" id="ARBA00022968"/>
    </source>
</evidence>
<evidence type="ECO:0000256" key="3">
    <source>
        <dbReference type="ARBA" id="ARBA00004841"/>
    </source>
</evidence>
<feature type="region of interest" description="Disordered" evidence="13">
    <location>
        <begin position="1"/>
        <end position="20"/>
    </location>
</feature>
<dbReference type="Pfam" id="PF06662">
    <property type="entry name" value="C5-epim_C"/>
    <property type="match status" value="1"/>
</dbReference>
<dbReference type="Pfam" id="PF21174">
    <property type="entry name" value="Glce_b_sandwich"/>
    <property type="match status" value="1"/>
</dbReference>
<keyword evidence="7 14" id="KW-0812">Transmembrane</keyword>
<sequence>MTAGGRGRALTPPCSGAQPGFASRLAEHSALRRVGGDRWPARACAPERPRAAPSSAEPTPPIDRMMLMRLNMRLVLVALCGAVLVATLYWGHCGDISLRPTVSVLSESQTGLSEIECSINGEYSVSCRRDRDQVYLPFSFIHKYFEIYGKITNTDGVEKFEWSHSYSKVYHPKKKYDPRGTFTTFENYNVEVRDRVKCISGIEGVPVSTQWEPRGFFYPTQIAQFGLAHYSKNLTEPEPRIKIIDDGDKVLENWIVSEDAVMSREYDSEMKENVIRFTTTDQPTSQVRAKLNISQDFVLSMDLMLKTNSSVTVMLQNKDKKETVYLHYITSNQLIYAQEDHIYYGIGVEQKWRRLTRDLIIDMQKGWALQDRPKRKSPRNKFKVCGLVLSGAGSVGSVRISSSEHMFHFFSAARWLVSSQKADGGWPVPARRRLAPRVPDLMPGWHSAMSQGHAISLLSRAYHRSGDPRYLRAARRALGPLDRPPDKGGVRALFMNRYVWYEEYPTKPPIFVLNGFIYTLLGLYDLHYTEGEHASSPAKGMFESGMLSLKTLLPLFDTGSGSFYDLRHFTLGASPNIARWDYHATHVNQLYLLAGLDPDPVLLNTARRWEGYMQGRRAAHN</sequence>
<evidence type="ECO:0000256" key="14">
    <source>
        <dbReference type="SAM" id="Phobius"/>
    </source>
</evidence>